<keyword evidence="2" id="KW-1185">Reference proteome</keyword>
<comment type="caution">
    <text evidence="1">The sequence shown here is derived from an EMBL/GenBank/DDBJ whole genome shotgun (WGS) entry which is preliminary data.</text>
</comment>
<dbReference type="OrthoDB" id="2411751at2759"/>
<gene>
    <name evidence="1" type="ORF">AGERDE_LOCUS6000</name>
</gene>
<name>A0A9N9ANY7_9GLOM</name>
<proteinExistence type="predicted"/>
<dbReference type="Proteomes" id="UP000789831">
    <property type="component" value="Unassembled WGS sequence"/>
</dbReference>
<dbReference type="AlphaFoldDB" id="A0A9N9ANY7"/>
<sequence>MLTILKEDQIGVTLIFDGWINIRNEQLLETVIITSEGRSYVWKAMNISSERETHVKVIEKINMMLTELDIQAIKVIAIVTDSAGAYATA</sequence>
<evidence type="ECO:0000313" key="1">
    <source>
        <dbReference type="EMBL" id="CAG8537107.1"/>
    </source>
</evidence>
<dbReference type="EMBL" id="CAJVPL010000879">
    <property type="protein sequence ID" value="CAG8537107.1"/>
    <property type="molecule type" value="Genomic_DNA"/>
</dbReference>
<feature type="non-terminal residue" evidence="1">
    <location>
        <position position="1"/>
    </location>
</feature>
<protein>
    <submittedName>
        <fullName evidence="1">4752_t:CDS:1</fullName>
    </submittedName>
</protein>
<feature type="non-terminal residue" evidence="1">
    <location>
        <position position="89"/>
    </location>
</feature>
<reference evidence="1" key="1">
    <citation type="submission" date="2021-06" db="EMBL/GenBank/DDBJ databases">
        <authorList>
            <person name="Kallberg Y."/>
            <person name="Tangrot J."/>
            <person name="Rosling A."/>
        </authorList>
    </citation>
    <scope>NUCLEOTIDE SEQUENCE</scope>
    <source>
        <strain evidence="1">MT106</strain>
    </source>
</reference>
<evidence type="ECO:0000313" key="2">
    <source>
        <dbReference type="Proteomes" id="UP000789831"/>
    </source>
</evidence>
<accession>A0A9N9ANY7</accession>
<organism evidence="1 2">
    <name type="scientific">Ambispora gerdemannii</name>
    <dbReference type="NCBI Taxonomy" id="144530"/>
    <lineage>
        <taxon>Eukaryota</taxon>
        <taxon>Fungi</taxon>
        <taxon>Fungi incertae sedis</taxon>
        <taxon>Mucoromycota</taxon>
        <taxon>Glomeromycotina</taxon>
        <taxon>Glomeromycetes</taxon>
        <taxon>Archaeosporales</taxon>
        <taxon>Ambisporaceae</taxon>
        <taxon>Ambispora</taxon>
    </lineage>
</organism>